<evidence type="ECO:0000256" key="2">
    <source>
        <dbReference type="ARBA" id="ARBA00023015"/>
    </source>
</evidence>
<evidence type="ECO:0000256" key="4">
    <source>
        <dbReference type="ARBA" id="ARBA00023163"/>
    </source>
</evidence>
<proteinExistence type="predicted"/>
<gene>
    <name evidence="8" type="ORF">QN277_022517</name>
</gene>
<feature type="domain" description="BHLH" evidence="7">
    <location>
        <begin position="191"/>
        <end position="240"/>
    </location>
</feature>
<dbReference type="Gene3D" id="4.10.280.10">
    <property type="entry name" value="Helix-loop-helix DNA-binding domain"/>
    <property type="match status" value="1"/>
</dbReference>
<dbReference type="PANTHER" id="PTHR16223:SF53">
    <property type="entry name" value="TRANSCRIPTION FACTOR BHLH68-LIKE"/>
    <property type="match status" value="1"/>
</dbReference>
<protein>
    <recommendedName>
        <fullName evidence="7">BHLH domain-containing protein</fullName>
    </recommendedName>
</protein>
<keyword evidence="5" id="KW-0539">Nucleus</keyword>
<dbReference type="InterPro" id="IPR036638">
    <property type="entry name" value="HLH_DNA-bd_sf"/>
</dbReference>
<name>A0AAE1ML23_9FABA</name>
<dbReference type="InterPro" id="IPR011598">
    <property type="entry name" value="bHLH_dom"/>
</dbReference>
<dbReference type="InterPro" id="IPR045843">
    <property type="entry name" value="IND-like"/>
</dbReference>
<sequence length="343" mass="37245">MGGNPNLWSNMHEEDAYVIGSSIPFSSVPQNPEPPSSTWSQLLFSGAPGEEEGLSFDHFQAKKLATSWEEQFLNPSFSRVHHNLVEGMIKQEGGSCLYGHGGSEEFQGTCSSSSGGGPAAANWSHMLAPVSSSPRSCVTSLITNNNNNNNTSLLDSFSYKKPDTKKTHRLPADHSPESSTATGGICKKARVQASSSQPSLKVRKEKLGDRISALHQLVSPFGKTDTASVLLEGIGYIRFLQSQIEALCFPYFGNSSKNLRNHQLVNHGERNSVFPEDPGQLLNNDSTLKRNGASNQENGEEKAKDLRSRGLCLVPISLSDHFGIDHNNIGADFWSSTYATAFN</sequence>
<reference evidence="8" key="1">
    <citation type="submission" date="2023-10" db="EMBL/GenBank/DDBJ databases">
        <title>Chromosome-level genome of the transformable northern wattle, Acacia crassicarpa.</title>
        <authorList>
            <person name="Massaro I."/>
            <person name="Sinha N.R."/>
            <person name="Poethig S."/>
            <person name="Leichty A.R."/>
        </authorList>
    </citation>
    <scope>NUCLEOTIDE SEQUENCE</scope>
    <source>
        <strain evidence="8">Acra3RX</strain>
        <tissue evidence="8">Leaf</tissue>
    </source>
</reference>
<dbReference type="PROSITE" id="PS50888">
    <property type="entry name" value="BHLH"/>
    <property type="match status" value="1"/>
</dbReference>
<dbReference type="GO" id="GO:0046983">
    <property type="term" value="F:protein dimerization activity"/>
    <property type="evidence" value="ECO:0007669"/>
    <property type="project" value="InterPro"/>
</dbReference>
<dbReference type="GO" id="GO:0000978">
    <property type="term" value="F:RNA polymerase II cis-regulatory region sequence-specific DNA binding"/>
    <property type="evidence" value="ECO:0007669"/>
    <property type="project" value="TreeGrafter"/>
</dbReference>
<feature type="region of interest" description="Disordered" evidence="6">
    <location>
        <begin position="163"/>
        <end position="183"/>
    </location>
</feature>
<accession>A0AAE1ML23</accession>
<dbReference type="Proteomes" id="UP001293593">
    <property type="component" value="Unassembled WGS sequence"/>
</dbReference>
<evidence type="ECO:0000256" key="1">
    <source>
        <dbReference type="ARBA" id="ARBA00004123"/>
    </source>
</evidence>
<keyword evidence="2" id="KW-0805">Transcription regulation</keyword>
<dbReference type="SUPFAM" id="SSF47459">
    <property type="entry name" value="HLH, helix-loop-helix DNA-binding domain"/>
    <property type="match status" value="1"/>
</dbReference>
<keyword evidence="3" id="KW-0238">DNA-binding</keyword>
<dbReference type="AlphaFoldDB" id="A0AAE1ML23"/>
<evidence type="ECO:0000313" key="8">
    <source>
        <dbReference type="EMBL" id="KAK4269349.1"/>
    </source>
</evidence>
<dbReference type="PANTHER" id="PTHR16223">
    <property type="entry name" value="TRANSCRIPTION FACTOR BHLH83-RELATED"/>
    <property type="match status" value="1"/>
</dbReference>
<feature type="compositionally biased region" description="Basic and acidic residues" evidence="6">
    <location>
        <begin position="163"/>
        <end position="176"/>
    </location>
</feature>
<dbReference type="GO" id="GO:0005634">
    <property type="term" value="C:nucleus"/>
    <property type="evidence" value="ECO:0007669"/>
    <property type="project" value="UniProtKB-SubCell"/>
</dbReference>
<organism evidence="8 9">
    <name type="scientific">Acacia crassicarpa</name>
    <name type="common">northern wattle</name>
    <dbReference type="NCBI Taxonomy" id="499986"/>
    <lineage>
        <taxon>Eukaryota</taxon>
        <taxon>Viridiplantae</taxon>
        <taxon>Streptophyta</taxon>
        <taxon>Embryophyta</taxon>
        <taxon>Tracheophyta</taxon>
        <taxon>Spermatophyta</taxon>
        <taxon>Magnoliopsida</taxon>
        <taxon>eudicotyledons</taxon>
        <taxon>Gunneridae</taxon>
        <taxon>Pentapetalae</taxon>
        <taxon>rosids</taxon>
        <taxon>fabids</taxon>
        <taxon>Fabales</taxon>
        <taxon>Fabaceae</taxon>
        <taxon>Caesalpinioideae</taxon>
        <taxon>mimosoid clade</taxon>
        <taxon>Acacieae</taxon>
        <taxon>Acacia</taxon>
    </lineage>
</organism>
<keyword evidence="4" id="KW-0804">Transcription</keyword>
<dbReference type="EMBL" id="JAWXYG010000006">
    <property type="protein sequence ID" value="KAK4269349.1"/>
    <property type="molecule type" value="Genomic_DNA"/>
</dbReference>
<keyword evidence="9" id="KW-1185">Reference proteome</keyword>
<evidence type="ECO:0000256" key="5">
    <source>
        <dbReference type="ARBA" id="ARBA00023242"/>
    </source>
</evidence>
<comment type="caution">
    <text evidence="8">The sequence shown here is derived from an EMBL/GenBank/DDBJ whole genome shotgun (WGS) entry which is preliminary data.</text>
</comment>
<comment type="subcellular location">
    <subcellularLocation>
        <location evidence="1">Nucleus</location>
    </subcellularLocation>
</comment>
<dbReference type="GO" id="GO:0000981">
    <property type="term" value="F:DNA-binding transcription factor activity, RNA polymerase II-specific"/>
    <property type="evidence" value="ECO:0007669"/>
    <property type="project" value="TreeGrafter"/>
</dbReference>
<evidence type="ECO:0000259" key="7">
    <source>
        <dbReference type="PROSITE" id="PS50888"/>
    </source>
</evidence>
<dbReference type="CDD" id="cd11393">
    <property type="entry name" value="bHLH_AtbHLH_like"/>
    <property type="match status" value="1"/>
</dbReference>
<evidence type="ECO:0000256" key="6">
    <source>
        <dbReference type="SAM" id="MobiDB-lite"/>
    </source>
</evidence>
<evidence type="ECO:0000256" key="3">
    <source>
        <dbReference type="ARBA" id="ARBA00023125"/>
    </source>
</evidence>
<dbReference type="InterPro" id="IPR045239">
    <property type="entry name" value="bHLH95_bHLH"/>
</dbReference>
<evidence type="ECO:0000313" key="9">
    <source>
        <dbReference type="Proteomes" id="UP001293593"/>
    </source>
</evidence>